<proteinExistence type="predicted"/>
<evidence type="ECO:0000256" key="1">
    <source>
        <dbReference type="SAM" id="MobiDB-lite"/>
    </source>
</evidence>
<dbReference type="EMBL" id="BSTJ01000004">
    <property type="protein sequence ID" value="GLY75746.1"/>
    <property type="molecule type" value="Genomic_DNA"/>
</dbReference>
<sequence>MTQNDPVVLRHVALRLWDRRARGEWLEPQEFHTLVEATFRLAVHPDTPPEEALVLLRRARRLDPANPKHGYHLGLLQLRHGRLTEAAEELREAGELAPTSHRIWAHLAIVQRRLDEAHVGTAGYAGAFRRRAESISGAIRAGADNPDPGPDGPDPNPHLGVTAVRLDRGGECRWSGVRDLDVEERLLGTPSERTRDWLLAELTELARLAPRRSGGTAAFAVLGVQWLLRGYPKATLRGLAEPLRAPGPAFRLLTDVLDLYDLPLAEVPARLARHEREGTLPGFLLLLLHRALLLRRPLEFPDLDAHRAARELLAAPEEPDPAQAAQCAAALMAAVRRLDPVPAERVADPVVAQPDDDAEGLLLKLEADTALFKKHDAEALDLAKALRASARTIDAGGHARLSGDLAVMEETTQALKSVVAARLADWDAVGRAEPGDLPPEEFQRRYQAVKRDLQNTMHGRTKKQLKPVKDALGKVAGGGAPEPSAATLGLRDAVRSLLDTPGPRRESGPEPPRPKAEPSGTGRELVESALAIADTAVAEVFAQAEASLTDLPPGGALDLLRREVSGRAAETAYRLGRPVAARRIWSRMLAADPYDLAVLHNLAMAQTAAGDLPAAAEGWQAYLHALYALDVAAGDPRGHAAERAELHGVLAGAFGTAALAVPPPDQDEPRAREVMAVLAGTARVAAYERHLRLELLNRRVAGHGVRLRLGVSPDAPQEVREAARDRAVADARTACARLPGRIAEPFALLCERVLAEDAPPARSAAAKAEEETHTDLVKRLFQQKRRLRTLLVEDRTWCLSVYSGDVIAGLARMDTLPLDADDDATVAAVQRMDSGTDPVTLIGELNRLADFACRVALNRVFDEAEGDDPLFPERFRGTGRSWARRAVSSEFMGYLDDPGIAHPQLVRDAVSIANRSREELDEASREVLERAIGTLATWSDRLRGASGPPILRAELLSVLGRHTEAYRVLDAAAEEAFAPGAGERIEEARIHIDFATDDFARAVSRVRGLLAAGETDDRRRLLATAYRGWINVAPPGPDPADIARDFASWSDPQSVRDRRFLLARATLARLKSASGAAVTAAMERLLADDPGNRVAEFQLIGNGLVAQIEELRLRERESLGPERRRHFEARRTISDQCRTRCEAYLAEPDDPDDPLAADRRKALTDLLGRLRR</sequence>
<reference evidence="2" key="1">
    <citation type="submission" date="2023-03" db="EMBL/GenBank/DDBJ databases">
        <title>Actinoallomurus iriomotensis NBRC 103681.</title>
        <authorList>
            <person name="Ichikawa N."/>
            <person name="Sato H."/>
            <person name="Tonouchi N."/>
        </authorList>
    </citation>
    <scope>NUCLEOTIDE SEQUENCE</scope>
    <source>
        <strain evidence="2">NBRC 103681</strain>
    </source>
</reference>
<dbReference type="SUPFAM" id="SSF48452">
    <property type="entry name" value="TPR-like"/>
    <property type="match status" value="1"/>
</dbReference>
<dbReference type="RefSeq" id="WP_285623136.1">
    <property type="nucleotide sequence ID" value="NZ_BSTJ01000004.1"/>
</dbReference>
<feature type="region of interest" description="Disordered" evidence="1">
    <location>
        <begin position="453"/>
        <end position="486"/>
    </location>
</feature>
<feature type="compositionally biased region" description="Basic and acidic residues" evidence="1">
    <location>
        <begin position="502"/>
        <end position="516"/>
    </location>
</feature>
<dbReference type="AlphaFoldDB" id="A0A9W6RGV9"/>
<evidence type="ECO:0000313" key="2">
    <source>
        <dbReference type="EMBL" id="GLY75746.1"/>
    </source>
</evidence>
<protein>
    <recommendedName>
        <fullName evidence="4">Tetratricopeptide repeat protein</fullName>
    </recommendedName>
</protein>
<dbReference type="Proteomes" id="UP001165135">
    <property type="component" value="Unassembled WGS sequence"/>
</dbReference>
<name>A0A9W6RGV9_9ACTN</name>
<feature type="region of interest" description="Disordered" evidence="1">
    <location>
        <begin position="498"/>
        <end position="523"/>
    </location>
</feature>
<gene>
    <name evidence="2" type="ORF">Airi01_040130</name>
</gene>
<comment type="caution">
    <text evidence="2">The sequence shown here is derived from an EMBL/GenBank/DDBJ whole genome shotgun (WGS) entry which is preliminary data.</text>
</comment>
<dbReference type="InterPro" id="IPR011990">
    <property type="entry name" value="TPR-like_helical_dom_sf"/>
</dbReference>
<evidence type="ECO:0008006" key="4">
    <source>
        <dbReference type="Google" id="ProtNLM"/>
    </source>
</evidence>
<accession>A0A9W6RGV9</accession>
<organism evidence="2 3">
    <name type="scientific">Actinoallomurus iriomotensis</name>
    <dbReference type="NCBI Taxonomy" id="478107"/>
    <lineage>
        <taxon>Bacteria</taxon>
        <taxon>Bacillati</taxon>
        <taxon>Actinomycetota</taxon>
        <taxon>Actinomycetes</taxon>
        <taxon>Streptosporangiales</taxon>
        <taxon>Thermomonosporaceae</taxon>
        <taxon>Actinoallomurus</taxon>
    </lineage>
</organism>
<evidence type="ECO:0000313" key="3">
    <source>
        <dbReference type="Proteomes" id="UP001165135"/>
    </source>
</evidence>
<dbReference type="Gene3D" id="1.25.40.10">
    <property type="entry name" value="Tetratricopeptide repeat domain"/>
    <property type="match status" value="1"/>
</dbReference>